<evidence type="ECO:0000313" key="1">
    <source>
        <dbReference type="EMBL" id="KTF06374.1"/>
    </source>
</evidence>
<comment type="caution">
    <text evidence="1">The sequence shown here is derived from an EMBL/GenBank/DDBJ whole genome shotgun (WGS) entry which is preliminary data.</text>
</comment>
<gene>
    <name evidence="1" type="ORF">MGSAQ_002132</name>
</gene>
<organism evidence="1">
    <name type="scientific">marine sediment metagenome</name>
    <dbReference type="NCBI Taxonomy" id="412755"/>
    <lineage>
        <taxon>unclassified sequences</taxon>
        <taxon>metagenomes</taxon>
        <taxon>ecological metagenomes</taxon>
    </lineage>
</organism>
<protein>
    <submittedName>
        <fullName evidence="1">Uncharacterized protein</fullName>
    </submittedName>
</protein>
<name>A0A1B6NSC5_9ZZZZ</name>
<accession>A0A1B6NSC5</accession>
<proteinExistence type="predicted"/>
<reference evidence="1" key="1">
    <citation type="submission" date="2013-11" db="EMBL/GenBank/DDBJ databases">
        <title>Microbial diversity, functional groups and degradation webs in Northern and Southern Mediterranean and Red Sea marine crude oil polluted sites.</title>
        <authorList>
            <person name="Daffonchio D."/>
            <person name="Mapelli F."/>
            <person name="Ferrer M."/>
            <person name="Richter M."/>
            <person name="Cherif A."/>
            <person name="Malkawi H.I."/>
            <person name="Yakimov M.M."/>
            <person name="Abdel-Fattah Y.R."/>
            <person name="Blaghen M."/>
            <person name="Golyshin P.N."/>
            <person name="Kalogerakis N."/>
            <person name="Boon N."/>
            <person name="Magagnini M."/>
            <person name="Fava F."/>
        </authorList>
    </citation>
    <scope>NUCLEOTIDE SEQUENCE</scope>
</reference>
<sequence length="46" mass="5313">MAIDVPETIQKRDSLKQQLDDIERKGRGQKKVLHKLNSLLLRLISS</sequence>
<dbReference type="AlphaFoldDB" id="A0A1B6NSC5"/>
<dbReference type="EMBL" id="AYSL01001193">
    <property type="protein sequence ID" value="KTF06374.1"/>
    <property type="molecule type" value="Genomic_DNA"/>
</dbReference>